<name>A0A941IDN6_9BURK</name>
<dbReference type="EMBL" id="JAGSPJ010000007">
    <property type="protein sequence ID" value="MBR7801499.1"/>
    <property type="molecule type" value="Genomic_DNA"/>
</dbReference>
<dbReference type="PANTHER" id="PTHR47017:SF1">
    <property type="entry name" value="ACYL-COA"/>
    <property type="match status" value="1"/>
</dbReference>
<dbReference type="RefSeq" id="WP_212676625.1">
    <property type="nucleotide sequence ID" value="NZ_JAGSPJ010000007.1"/>
</dbReference>
<keyword evidence="2" id="KW-1185">Reference proteome</keyword>
<keyword evidence="1" id="KW-0012">Acyltransferase</keyword>
<keyword evidence="1" id="KW-0808">Transferase</keyword>
<dbReference type="GO" id="GO:0016746">
    <property type="term" value="F:acyltransferase activity"/>
    <property type="evidence" value="ECO:0007669"/>
    <property type="project" value="UniProtKB-KW"/>
</dbReference>
<proteinExistence type="predicted"/>
<dbReference type="AlphaFoldDB" id="A0A941IDN6"/>
<dbReference type="InterPro" id="IPR007434">
    <property type="entry name" value="FemAB-like"/>
</dbReference>
<dbReference type="InterPro" id="IPR016181">
    <property type="entry name" value="Acyl_CoA_acyltransferase"/>
</dbReference>
<dbReference type="Pfam" id="PF04339">
    <property type="entry name" value="FemAB_like"/>
    <property type="match status" value="1"/>
</dbReference>
<dbReference type="SUPFAM" id="SSF55729">
    <property type="entry name" value="Acyl-CoA N-acyltransferases (Nat)"/>
    <property type="match status" value="1"/>
</dbReference>
<evidence type="ECO:0000313" key="2">
    <source>
        <dbReference type="Proteomes" id="UP000678545"/>
    </source>
</evidence>
<gene>
    <name evidence="1" type="ORF">KDM90_15920</name>
</gene>
<dbReference type="Proteomes" id="UP000678545">
    <property type="component" value="Unassembled WGS sequence"/>
</dbReference>
<protein>
    <submittedName>
        <fullName evidence="1">GNAT family N-acetyltransferase</fullName>
        <ecNumber evidence="1">2.3.1.-</ecNumber>
    </submittedName>
</protein>
<accession>A0A941IDN6</accession>
<dbReference type="Gene3D" id="3.40.630.30">
    <property type="match status" value="1"/>
</dbReference>
<dbReference type="EC" id="2.3.1.-" evidence="1"/>
<organism evidence="1 2">
    <name type="scientific">Undibacterium fentianense</name>
    <dbReference type="NCBI Taxonomy" id="2828728"/>
    <lineage>
        <taxon>Bacteria</taxon>
        <taxon>Pseudomonadati</taxon>
        <taxon>Pseudomonadota</taxon>
        <taxon>Betaproteobacteria</taxon>
        <taxon>Burkholderiales</taxon>
        <taxon>Oxalobacteraceae</taxon>
        <taxon>Undibacterium</taxon>
    </lineage>
</organism>
<evidence type="ECO:0000313" key="1">
    <source>
        <dbReference type="EMBL" id="MBR7801499.1"/>
    </source>
</evidence>
<dbReference type="PANTHER" id="PTHR47017">
    <property type="entry name" value="ACYL-COA"/>
    <property type="match status" value="1"/>
</dbReference>
<reference evidence="1" key="1">
    <citation type="submission" date="2021-04" db="EMBL/GenBank/DDBJ databases">
        <title>novel species isolated from subtropical streams in China.</title>
        <authorList>
            <person name="Lu H."/>
        </authorList>
    </citation>
    <scope>NUCLEOTIDE SEQUENCE</scope>
    <source>
        <strain evidence="1">FT137W</strain>
    </source>
</reference>
<sequence length="379" mass="43884">MQLSIHSSIQQFNEAEWNICAGDHPYVQFGMLKALEDSGSCTSERGTILRYFSLRNKQGKLLACAPAMIKIGNKREFGPEIVWLQQGTNQGKFAWPKFQIGIPFFPMAGPKLLIHPDQDATKIEKLLVQAITRYVFGRTPYTVFNIMHLERNNAERIFPPAQPVLQDNTNPIAVMSHEYRSIWRNQEYANYSAYENSLPSRKRYAYRKERRRARHADLTFQVLNGHEVQEDFWKDFYRGHSMVCAQHGNAAWLPEQFYLEMGTHLAPQIVVFAAFREQQYVAAVLAFRDNNYLYTQTWSCVEEQRHLCFELLCHMPIDYAIEHRLHSIDSGLSAAHKVSRGFLEEPIANVHWFKDTALQAIAQSHLDLKLDNAMNEISN</sequence>
<comment type="caution">
    <text evidence="1">The sequence shown here is derived from an EMBL/GenBank/DDBJ whole genome shotgun (WGS) entry which is preliminary data.</text>
</comment>